<gene>
    <name evidence="1" type="ORF">BCO71171_01264</name>
</gene>
<protein>
    <submittedName>
        <fullName evidence="1">Uncharacterized protein</fullName>
    </submittedName>
</protein>
<reference evidence="1 2" key="1">
    <citation type="submission" date="2019-09" db="EMBL/GenBank/DDBJ databases">
        <authorList>
            <person name="Depoorter E."/>
        </authorList>
    </citation>
    <scope>NUCLEOTIDE SEQUENCE [LARGE SCALE GENOMIC DNA]</scope>
    <source>
        <strain evidence="1">R-71171</strain>
    </source>
</reference>
<sequence length="191" mass="21412">MTLEDLLIEARRLARPSRQYRFAEDGEPVTGYWHGVEAGALCVSVERDGTWLNVYLDADGASGRVETAAQPVRSECSLCRSDAISLPPIEAVFRFGSAAIDTYLGAHGWQREWGFNSNFKGIAAHDYEREWMAQCPLYTGGVVAVAGGWNMPWPDDELVDLDLVLWTFEESEPWIEVFSDGSRYSVIQRIT</sequence>
<proteinExistence type="predicted"/>
<evidence type="ECO:0000313" key="1">
    <source>
        <dbReference type="EMBL" id="VWC92509.1"/>
    </source>
</evidence>
<organism evidence="1 2">
    <name type="scientific">Burkholderia contaminans</name>
    <dbReference type="NCBI Taxonomy" id="488447"/>
    <lineage>
        <taxon>Bacteria</taxon>
        <taxon>Pseudomonadati</taxon>
        <taxon>Pseudomonadota</taxon>
        <taxon>Betaproteobacteria</taxon>
        <taxon>Burkholderiales</taxon>
        <taxon>Burkholderiaceae</taxon>
        <taxon>Burkholderia</taxon>
        <taxon>Burkholderia cepacia complex</taxon>
    </lineage>
</organism>
<dbReference type="AlphaFoldDB" id="A0A6P2W7X4"/>
<dbReference type="EMBL" id="CABVQT010000002">
    <property type="protein sequence ID" value="VWC92509.1"/>
    <property type="molecule type" value="Genomic_DNA"/>
</dbReference>
<accession>A0A6P2W7X4</accession>
<name>A0A6P2W7X4_9BURK</name>
<dbReference type="Proteomes" id="UP000494182">
    <property type="component" value="Unassembled WGS sequence"/>
</dbReference>
<evidence type="ECO:0000313" key="2">
    <source>
        <dbReference type="Proteomes" id="UP000494182"/>
    </source>
</evidence>